<keyword evidence="1" id="KW-0812">Transmembrane</keyword>
<name>A0A6J6CHZ9_9ZZZZ</name>
<evidence type="ECO:0000256" key="1">
    <source>
        <dbReference type="SAM" id="Phobius"/>
    </source>
</evidence>
<reference evidence="2" key="1">
    <citation type="submission" date="2020-05" db="EMBL/GenBank/DDBJ databases">
        <authorList>
            <person name="Chiriac C."/>
            <person name="Salcher M."/>
            <person name="Ghai R."/>
            <person name="Kavagutti S V."/>
        </authorList>
    </citation>
    <scope>NUCLEOTIDE SEQUENCE</scope>
</reference>
<keyword evidence="1" id="KW-1133">Transmembrane helix</keyword>
<evidence type="ECO:0000313" key="2">
    <source>
        <dbReference type="EMBL" id="CAB4551061.1"/>
    </source>
</evidence>
<proteinExistence type="predicted"/>
<protein>
    <submittedName>
        <fullName evidence="2">Unannotated protein</fullName>
    </submittedName>
</protein>
<keyword evidence="1" id="KW-0472">Membrane</keyword>
<gene>
    <name evidence="2" type="ORF">UFOPK1440_01144</name>
</gene>
<accession>A0A6J6CHZ9</accession>
<feature type="transmembrane region" description="Helical" evidence="1">
    <location>
        <begin position="55"/>
        <end position="76"/>
    </location>
</feature>
<dbReference type="AlphaFoldDB" id="A0A6J6CHZ9"/>
<dbReference type="EMBL" id="CAEZSP010000092">
    <property type="protein sequence ID" value="CAB4551061.1"/>
    <property type="molecule type" value="Genomic_DNA"/>
</dbReference>
<feature type="transmembrane region" description="Helical" evidence="1">
    <location>
        <begin position="12"/>
        <end position="35"/>
    </location>
</feature>
<organism evidence="2">
    <name type="scientific">freshwater metagenome</name>
    <dbReference type="NCBI Taxonomy" id="449393"/>
    <lineage>
        <taxon>unclassified sequences</taxon>
        <taxon>metagenomes</taxon>
        <taxon>ecological metagenomes</taxon>
    </lineage>
</organism>
<sequence length="92" mass="10527">MSTERKINILNAYIRLMITLITGVLRIAMQLIYLVPKVFSKLLSLLIKIGVVYKLLIDPALRSVGSFFAGLWRAWMQKRASSKSNREGEMKL</sequence>